<dbReference type="Pfam" id="PF06013">
    <property type="entry name" value="WXG100"/>
    <property type="match status" value="1"/>
</dbReference>
<sequence length="96" mass="10569">MAFFNVDTDSLAAKSGQVQGTIGRLQAEVNSMQAGLRELEGLWTGQAATNFQQLILQWRATQQQVEESLTGINEALNIATQQYADAEQSNARMFMS</sequence>
<organism evidence="2 3">
    <name type="scientific">Arthrobacter pityocampae</name>
    <dbReference type="NCBI Taxonomy" id="547334"/>
    <lineage>
        <taxon>Bacteria</taxon>
        <taxon>Bacillati</taxon>
        <taxon>Actinomycetota</taxon>
        <taxon>Actinomycetes</taxon>
        <taxon>Micrococcales</taxon>
        <taxon>Micrococcaceae</taxon>
        <taxon>Arthrobacter</taxon>
    </lineage>
</organism>
<dbReference type="InterPro" id="IPR036689">
    <property type="entry name" value="ESAT-6-like_sf"/>
</dbReference>
<comment type="similarity">
    <text evidence="1">Belongs to the WXG100 family.</text>
</comment>
<dbReference type="SUPFAM" id="SSF140453">
    <property type="entry name" value="EsxAB dimer-like"/>
    <property type="match status" value="1"/>
</dbReference>
<protein>
    <recommendedName>
        <fullName evidence="1">ESAT-6-like protein</fullName>
    </recommendedName>
</protein>
<comment type="caution">
    <text evidence="2">The sequence shown here is derived from an EMBL/GenBank/DDBJ whole genome shotgun (WGS) entry which is preliminary data.</text>
</comment>
<proteinExistence type="inferred from homology"/>
<evidence type="ECO:0000256" key="1">
    <source>
        <dbReference type="RuleBase" id="RU362001"/>
    </source>
</evidence>
<accession>A0A2S5ITN9</accession>
<reference evidence="2 3" key="1">
    <citation type="journal article" date="2014" name="Int. J. Syst. Evol. Microbiol.">
        <title>Arthrobacter pityocampae sp. nov., isolated from Thaumetopoea pityocampa (Lep., Thaumetopoeidae).</title>
        <authorList>
            <person name="Ince I.A."/>
            <person name="Demirbag Z."/>
            <person name="Kati H."/>
        </authorList>
    </citation>
    <scope>NUCLEOTIDE SEQUENCE [LARGE SCALE GENOMIC DNA]</scope>
    <source>
        <strain evidence="2 3">Tp2</strain>
    </source>
</reference>
<dbReference type="OrthoDB" id="4231069at2"/>
<evidence type="ECO:0000313" key="2">
    <source>
        <dbReference type="EMBL" id="PPB47897.1"/>
    </source>
</evidence>
<dbReference type="RefSeq" id="WP_104122591.1">
    <property type="nucleotide sequence ID" value="NZ_JBHOFP010000002.1"/>
</dbReference>
<dbReference type="AlphaFoldDB" id="A0A2S5ITN9"/>
<dbReference type="NCBIfam" id="TIGR03930">
    <property type="entry name" value="WXG100_ESAT6"/>
    <property type="match status" value="1"/>
</dbReference>
<dbReference type="EMBL" id="PRKW01000007">
    <property type="protein sequence ID" value="PPB47897.1"/>
    <property type="molecule type" value="Genomic_DNA"/>
</dbReference>
<dbReference type="Gene3D" id="1.10.287.1060">
    <property type="entry name" value="ESAT-6-like"/>
    <property type="match status" value="1"/>
</dbReference>
<dbReference type="InterPro" id="IPR010310">
    <property type="entry name" value="T7SS_ESAT-6-like"/>
</dbReference>
<evidence type="ECO:0000313" key="3">
    <source>
        <dbReference type="Proteomes" id="UP000239297"/>
    </source>
</evidence>
<gene>
    <name evidence="2" type="ORF">C4K88_15590</name>
</gene>
<name>A0A2S5ITN9_9MICC</name>
<dbReference type="Proteomes" id="UP000239297">
    <property type="component" value="Unassembled WGS sequence"/>
</dbReference>
<keyword evidence="3" id="KW-1185">Reference proteome</keyword>